<dbReference type="SUPFAM" id="SSF49879">
    <property type="entry name" value="SMAD/FHA domain"/>
    <property type="match status" value="1"/>
</dbReference>
<comment type="caution">
    <text evidence="4">The sequence shown here is derived from an EMBL/GenBank/DDBJ whole genome shotgun (WGS) entry which is preliminary data.</text>
</comment>
<feature type="compositionally biased region" description="Basic and acidic residues" evidence="2">
    <location>
        <begin position="123"/>
        <end position="132"/>
    </location>
</feature>
<dbReference type="Gene3D" id="2.60.200.20">
    <property type="match status" value="1"/>
</dbReference>
<sequence length="501" mass="56371">MMSQSNQSKSAEFALHVLRPSAAPIVHPLKPGRSVFIGRSETCGIRVHGKDVADIHCLVDVDSSVVSIQDWASATGTHVNGRLIDDKTELRIGDQITVGEAELTLVGNVAASVEAAERRTTEIAAETPHDMADDCQDEETDSFSEERCESPLSSEEASTNPHLEKTSSHSAHQIQPPSICASSWGDSTDMSMDDMDVDGLDAIAANDWDDASDDWGDEDAFDADTVGLLKAEIEDLRIQLSARDEQIAMLRADSFGETHAPDAIEVAQHSDSLVGRMDDMLAEMAEHDERVRILQELLETAEIQNQAEKEERSCLENWLGEIEQRVSERESEWTAESDGLRERLSTVAAERDQLQQQMQDVARRYNAPQCHEENITKLQEQNTALLDELEKLKRENAALMKEVEKASQEEPESLQEERAKLARERADVSRLRFQLSKQLSEFDTATPEAKEQPDREFALRLRTLREHLREIHEEEKEKQQPKSDSLFGRISGLWKRVDDEY</sequence>
<dbReference type="InterPro" id="IPR008984">
    <property type="entry name" value="SMAD_FHA_dom_sf"/>
</dbReference>
<feature type="compositionally biased region" description="Acidic residues" evidence="2">
    <location>
        <begin position="133"/>
        <end position="143"/>
    </location>
</feature>
<organism evidence="4 5">
    <name type="scientific">Stieleria varia</name>
    <dbReference type="NCBI Taxonomy" id="2528005"/>
    <lineage>
        <taxon>Bacteria</taxon>
        <taxon>Pseudomonadati</taxon>
        <taxon>Planctomycetota</taxon>
        <taxon>Planctomycetia</taxon>
        <taxon>Pirellulales</taxon>
        <taxon>Pirellulaceae</taxon>
        <taxon>Stieleria</taxon>
    </lineage>
</organism>
<evidence type="ECO:0000256" key="1">
    <source>
        <dbReference type="SAM" id="Coils"/>
    </source>
</evidence>
<dbReference type="PROSITE" id="PS50006">
    <property type="entry name" value="FHA_DOMAIN"/>
    <property type="match status" value="1"/>
</dbReference>
<feature type="compositionally biased region" description="Polar residues" evidence="2">
    <location>
        <begin position="151"/>
        <end position="161"/>
    </location>
</feature>
<name>A0A5C5ZKW1_9BACT</name>
<protein>
    <submittedName>
        <fullName evidence="4">Chromosome partition protein Smc</fullName>
    </submittedName>
</protein>
<accession>A0A5C5ZKW1</accession>
<dbReference type="Proteomes" id="UP000320176">
    <property type="component" value="Unassembled WGS sequence"/>
</dbReference>
<evidence type="ECO:0000259" key="3">
    <source>
        <dbReference type="PROSITE" id="PS50006"/>
    </source>
</evidence>
<dbReference type="Gene3D" id="6.10.250.3110">
    <property type="match status" value="1"/>
</dbReference>
<evidence type="ECO:0000313" key="4">
    <source>
        <dbReference type="EMBL" id="TWT88062.1"/>
    </source>
</evidence>
<gene>
    <name evidence="4" type="primary">smc_9</name>
    <name evidence="4" type="ORF">Pla52n_69130</name>
</gene>
<proteinExistence type="predicted"/>
<keyword evidence="1" id="KW-0175">Coiled coil</keyword>
<dbReference type="OrthoDB" id="262344at2"/>
<feature type="coiled-coil region" evidence="1">
    <location>
        <begin position="337"/>
        <end position="434"/>
    </location>
</feature>
<reference evidence="4 5" key="1">
    <citation type="submission" date="2019-02" db="EMBL/GenBank/DDBJ databases">
        <title>Deep-cultivation of Planctomycetes and their phenomic and genomic characterization uncovers novel biology.</title>
        <authorList>
            <person name="Wiegand S."/>
            <person name="Jogler M."/>
            <person name="Boedeker C."/>
            <person name="Pinto D."/>
            <person name="Vollmers J."/>
            <person name="Rivas-Marin E."/>
            <person name="Kohn T."/>
            <person name="Peeters S.H."/>
            <person name="Heuer A."/>
            <person name="Rast P."/>
            <person name="Oberbeckmann S."/>
            <person name="Bunk B."/>
            <person name="Jeske O."/>
            <person name="Meyerdierks A."/>
            <person name="Storesund J.E."/>
            <person name="Kallscheuer N."/>
            <person name="Luecker S."/>
            <person name="Lage O.M."/>
            <person name="Pohl T."/>
            <person name="Merkel B.J."/>
            <person name="Hornburger P."/>
            <person name="Mueller R.-W."/>
            <person name="Bruemmer F."/>
            <person name="Labrenz M."/>
            <person name="Spormann A.M."/>
            <person name="Op Den Camp H."/>
            <person name="Overmann J."/>
            <person name="Amann R."/>
            <person name="Jetten M.S.M."/>
            <person name="Mascher T."/>
            <person name="Medema M.H."/>
            <person name="Devos D.P."/>
            <person name="Kaster A.-K."/>
            <person name="Ovreas L."/>
            <person name="Rohde M."/>
            <person name="Galperin M.Y."/>
            <person name="Jogler C."/>
        </authorList>
    </citation>
    <scope>NUCLEOTIDE SEQUENCE [LARGE SCALE GENOMIC DNA]</scope>
    <source>
        <strain evidence="4 5">Pla52n</strain>
    </source>
</reference>
<dbReference type="CDD" id="cd00060">
    <property type="entry name" value="FHA"/>
    <property type="match status" value="1"/>
</dbReference>
<dbReference type="EMBL" id="SJPN01000028">
    <property type="protein sequence ID" value="TWT88062.1"/>
    <property type="molecule type" value="Genomic_DNA"/>
</dbReference>
<dbReference type="InterPro" id="IPR000253">
    <property type="entry name" value="FHA_dom"/>
</dbReference>
<dbReference type="AlphaFoldDB" id="A0A5C5ZKW1"/>
<evidence type="ECO:0000256" key="2">
    <source>
        <dbReference type="SAM" id="MobiDB-lite"/>
    </source>
</evidence>
<dbReference type="Pfam" id="PF00498">
    <property type="entry name" value="FHA"/>
    <property type="match status" value="1"/>
</dbReference>
<keyword evidence="5" id="KW-1185">Reference proteome</keyword>
<evidence type="ECO:0000313" key="5">
    <source>
        <dbReference type="Proteomes" id="UP000320176"/>
    </source>
</evidence>
<feature type="coiled-coil region" evidence="1">
    <location>
        <begin position="277"/>
        <end position="311"/>
    </location>
</feature>
<feature type="domain" description="FHA" evidence="3">
    <location>
        <begin position="35"/>
        <end position="84"/>
    </location>
</feature>
<feature type="region of interest" description="Disordered" evidence="2">
    <location>
        <begin position="123"/>
        <end position="178"/>
    </location>
</feature>
<dbReference type="SMART" id="SM00240">
    <property type="entry name" value="FHA"/>
    <property type="match status" value="1"/>
</dbReference>